<evidence type="ECO:0000256" key="1">
    <source>
        <dbReference type="SAM" id="Phobius"/>
    </source>
</evidence>
<protein>
    <recommendedName>
        <fullName evidence="2">SH3b domain-containing protein</fullName>
    </recommendedName>
</protein>
<dbReference type="Gene3D" id="2.30.30.40">
    <property type="entry name" value="SH3 Domains"/>
    <property type="match status" value="1"/>
</dbReference>
<sequence length="313" mass="33796">MERWLFVSEIYSCPQCQRVVLPGDQFCAGCGCALTSEAPEQIQPSETPEESFWKRFPLSPLQSALNRPWLIISVSALGVLILGYLAVFRPWQAVEPLPLASASASPSVSESPVVADAAALLTAVPSPAPELWRIKEGLVNIRSTPSLQGEVLARVKQGASYPATGQTADQQGHHWIELKLEQGTGWVSSTLLEAVPRVAVSASPLKAQASALPEKITPPGRLLNHEKLGGWMLAKPEDRQRTALAMTRLMFPDEVAERQKKRALLLETCISGSGEDTKINHHDVAEIAAICALLLGWQEESKAAGSASSKNPQ</sequence>
<accession>A0A2M7G7V8</accession>
<evidence type="ECO:0000313" key="4">
    <source>
        <dbReference type="Proteomes" id="UP000231019"/>
    </source>
</evidence>
<comment type="caution">
    <text evidence="3">The sequence shown here is derived from an EMBL/GenBank/DDBJ whole genome shotgun (WGS) entry which is preliminary data.</text>
</comment>
<feature type="domain" description="SH3b" evidence="2">
    <location>
        <begin position="129"/>
        <end position="195"/>
    </location>
</feature>
<proteinExistence type="predicted"/>
<dbReference type="Proteomes" id="UP000231019">
    <property type="component" value="Unassembled WGS sequence"/>
</dbReference>
<reference evidence="3 4" key="1">
    <citation type="submission" date="2017-09" db="EMBL/GenBank/DDBJ databases">
        <title>Depth-based differentiation of microbial function through sediment-hosted aquifers and enrichment of novel symbionts in the deep terrestrial subsurface.</title>
        <authorList>
            <person name="Probst A.J."/>
            <person name="Ladd B."/>
            <person name="Jarett J.K."/>
            <person name="Geller-Mcgrath D.E."/>
            <person name="Sieber C.M."/>
            <person name="Emerson J.B."/>
            <person name="Anantharaman K."/>
            <person name="Thomas B.C."/>
            <person name="Malmstrom R."/>
            <person name="Stieglmeier M."/>
            <person name="Klingl A."/>
            <person name="Woyke T."/>
            <person name="Ryan C.M."/>
            <person name="Banfield J.F."/>
        </authorList>
    </citation>
    <scope>NUCLEOTIDE SEQUENCE [LARGE SCALE GENOMIC DNA]</scope>
    <source>
        <strain evidence="3">CG17_big_fil_post_rev_8_21_14_2_50_48_46</strain>
    </source>
</reference>
<organism evidence="3 4">
    <name type="scientific">bacterium (Candidatus Blackallbacteria) CG17_big_fil_post_rev_8_21_14_2_50_48_46</name>
    <dbReference type="NCBI Taxonomy" id="2014261"/>
    <lineage>
        <taxon>Bacteria</taxon>
        <taxon>Candidatus Blackallbacteria</taxon>
    </lineage>
</organism>
<keyword evidence="1" id="KW-0812">Transmembrane</keyword>
<dbReference type="InterPro" id="IPR003646">
    <property type="entry name" value="SH3-like_bac-type"/>
</dbReference>
<dbReference type="SMART" id="SM00287">
    <property type="entry name" value="SH3b"/>
    <property type="match status" value="1"/>
</dbReference>
<evidence type="ECO:0000313" key="3">
    <source>
        <dbReference type="EMBL" id="PIW18083.1"/>
    </source>
</evidence>
<gene>
    <name evidence="3" type="ORF">COW36_06010</name>
</gene>
<keyword evidence="1" id="KW-1133">Transmembrane helix</keyword>
<name>A0A2M7G7V8_9BACT</name>
<keyword evidence="1" id="KW-0472">Membrane</keyword>
<dbReference type="EMBL" id="PFFQ01000014">
    <property type="protein sequence ID" value="PIW18083.1"/>
    <property type="molecule type" value="Genomic_DNA"/>
</dbReference>
<feature type="transmembrane region" description="Helical" evidence="1">
    <location>
        <begin position="69"/>
        <end position="88"/>
    </location>
</feature>
<evidence type="ECO:0000259" key="2">
    <source>
        <dbReference type="SMART" id="SM00287"/>
    </source>
</evidence>
<dbReference type="Pfam" id="PF08239">
    <property type="entry name" value="SH3_3"/>
    <property type="match status" value="1"/>
</dbReference>
<dbReference type="AlphaFoldDB" id="A0A2M7G7V8"/>